<keyword evidence="5 8" id="KW-1133">Transmembrane helix</keyword>
<dbReference type="Pfam" id="PF03092">
    <property type="entry name" value="BT1"/>
    <property type="match status" value="1"/>
</dbReference>
<dbReference type="PANTHER" id="PTHR31585:SF6">
    <property type="entry name" value="FOLATE-BIOPTERIN TRANSPORTER 2-RELATED"/>
    <property type="match status" value="1"/>
</dbReference>
<reference evidence="9" key="1">
    <citation type="submission" date="2015-07" db="EMBL/GenBank/DDBJ databases">
        <title>Transcriptome Assembly of Anthurium amnicola.</title>
        <authorList>
            <person name="Suzuki J."/>
        </authorList>
    </citation>
    <scope>NUCLEOTIDE SEQUENCE</scope>
</reference>
<evidence type="ECO:0000256" key="4">
    <source>
        <dbReference type="ARBA" id="ARBA00022692"/>
    </source>
</evidence>
<dbReference type="GO" id="GO:0016020">
    <property type="term" value="C:membrane"/>
    <property type="evidence" value="ECO:0007669"/>
    <property type="project" value="UniProtKB-SubCell"/>
</dbReference>
<dbReference type="EMBL" id="GDJX01005038">
    <property type="protein sequence ID" value="JAT62898.1"/>
    <property type="molecule type" value="Transcribed_RNA"/>
</dbReference>
<feature type="region of interest" description="Disordered" evidence="7">
    <location>
        <begin position="1"/>
        <end position="35"/>
    </location>
</feature>
<feature type="transmembrane region" description="Helical" evidence="8">
    <location>
        <begin position="198"/>
        <end position="220"/>
    </location>
</feature>
<evidence type="ECO:0000256" key="5">
    <source>
        <dbReference type="ARBA" id="ARBA00022989"/>
    </source>
</evidence>
<name>A0A1D1Z7L6_9ARAE</name>
<evidence type="ECO:0000256" key="2">
    <source>
        <dbReference type="ARBA" id="ARBA00007015"/>
    </source>
</evidence>
<dbReference type="CDD" id="cd17484">
    <property type="entry name" value="MFS_FBT"/>
    <property type="match status" value="1"/>
</dbReference>
<comment type="subcellular location">
    <subcellularLocation>
        <location evidence="1">Membrane</location>
        <topology evidence="1">Multi-pass membrane protein</topology>
    </subcellularLocation>
</comment>
<evidence type="ECO:0000256" key="7">
    <source>
        <dbReference type="SAM" id="MobiDB-lite"/>
    </source>
</evidence>
<dbReference type="InterPro" id="IPR039309">
    <property type="entry name" value="BT1"/>
</dbReference>
<dbReference type="InterPro" id="IPR036259">
    <property type="entry name" value="MFS_trans_sf"/>
</dbReference>
<organism evidence="9">
    <name type="scientific">Anthurium amnicola</name>
    <dbReference type="NCBI Taxonomy" id="1678845"/>
    <lineage>
        <taxon>Eukaryota</taxon>
        <taxon>Viridiplantae</taxon>
        <taxon>Streptophyta</taxon>
        <taxon>Embryophyta</taxon>
        <taxon>Tracheophyta</taxon>
        <taxon>Spermatophyta</taxon>
        <taxon>Magnoliopsida</taxon>
        <taxon>Liliopsida</taxon>
        <taxon>Araceae</taxon>
        <taxon>Pothoideae</taxon>
        <taxon>Potheae</taxon>
        <taxon>Anthurium</taxon>
    </lineage>
</organism>
<dbReference type="Gene3D" id="1.20.1250.20">
    <property type="entry name" value="MFS general substrate transporter like domains"/>
    <property type="match status" value="1"/>
</dbReference>
<dbReference type="AlphaFoldDB" id="A0A1D1Z7L6"/>
<proteinExistence type="inferred from homology"/>
<feature type="transmembrane region" description="Helical" evidence="8">
    <location>
        <begin position="282"/>
        <end position="303"/>
    </location>
</feature>
<keyword evidence="6 8" id="KW-0472">Membrane</keyword>
<keyword evidence="4 8" id="KW-0812">Transmembrane</keyword>
<accession>A0A1D1Z7L6</accession>
<feature type="transmembrane region" description="Helical" evidence="8">
    <location>
        <begin position="315"/>
        <end position="334"/>
    </location>
</feature>
<evidence type="ECO:0000256" key="1">
    <source>
        <dbReference type="ARBA" id="ARBA00004141"/>
    </source>
</evidence>
<feature type="transmembrane region" description="Helical" evidence="8">
    <location>
        <begin position="156"/>
        <end position="177"/>
    </location>
</feature>
<evidence type="ECO:0000313" key="9">
    <source>
        <dbReference type="EMBL" id="JAT62898.1"/>
    </source>
</evidence>
<feature type="transmembrane region" description="Helical" evidence="8">
    <location>
        <begin position="226"/>
        <end position="244"/>
    </location>
</feature>
<dbReference type="PANTHER" id="PTHR31585">
    <property type="entry name" value="FOLATE-BIOPTERIN TRANSPORTER 1, CHLOROPLASTIC"/>
    <property type="match status" value="1"/>
</dbReference>
<feature type="transmembrane region" description="Helical" evidence="8">
    <location>
        <begin position="346"/>
        <end position="366"/>
    </location>
</feature>
<comment type="similarity">
    <text evidence="2">Belongs to the major facilitator superfamily. Folate-biopterin transporter (TC 2.A.71) family.</text>
</comment>
<dbReference type="SUPFAM" id="SSF103473">
    <property type="entry name" value="MFS general substrate transporter"/>
    <property type="match status" value="1"/>
</dbReference>
<evidence type="ECO:0000256" key="3">
    <source>
        <dbReference type="ARBA" id="ARBA00022448"/>
    </source>
</evidence>
<sequence>MGYASLSQVSSEKNNLDEGETLPLDEDTVKEREKSERRPLVSLSSPLRWFRMLAREMHWSSVMGVMVVYGISQGVGGGLFRVGFEYYWKDVQKVPPAKAQVYQGVTSIPWIVKPVWGLLTDVLPIAGYRRRPYFIFAGLLGISSMLILSLHKRLHVIFALLALTASSAGVAIADVTIDACVAQNSITHPSLAADMQSLCGLSSSIGRLLGFSLGGVLVYLIGSQGVLGLLSVPAALVFLVGILLKEPYTASFACGEVYRNFVEAIQKMVKTLKCPSVWRPCIYMYMSLALSVTIQEGMFYWYTDSKEGPSFSEETVGFMFSIGSVGSLLGVLLYQNVLKDYSFRALLFWSQLLYGFSGMLDLALVLRLNLKVGIPDYFFFVIDDSVTQMIGRIKWMPLLVLSSKLCPSGIEGTFFALLMSIDNTGLLTSSWGGGMLLHVLKVTRTEFGNLWTAILIRNVMRVLPLALLHLVPEGDQNSTILPSDMLMPVESEEAHQNDNVEMVSLVEHASSS</sequence>
<evidence type="ECO:0000256" key="8">
    <source>
        <dbReference type="SAM" id="Phobius"/>
    </source>
</evidence>
<keyword evidence="3" id="KW-0813">Transport</keyword>
<feature type="compositionally biased region" description="Acidic residues" evidence="7">
    <location>
        <begin position="17"/>
        <end position="26"/>
    </location>
</feature>
<evidence type="ECO:0000256" key="6">
    <source>
        <dbReference type="ARBA" id="ARBA00023136"/>
    </source>
</evidence>
<gene>
    <name evidence="9" type="primary">sut1_10</name>
    <name evidence="9" type="ORF">g.62150</name>
</gene>
<feature type="transmembrane region" description="Helical" evidence="8">
    <location>
        <begin position="57"/>
        <end position="80"/>
    </location>
</feature>
<feature type="transmembrane region" description="Helical" evidence="8">
    <location>
        <begin position="133"/>
        <end position="150"/>
    </location>
</feature>
<feature type="compositionally biased region" description="Polar residues" evidence="7">
    <location>
        <begin position="1"/>
        <end position="13"/>
    </location>
</feature>
<protein>
    <submittedName>
        <fullName evidence="9">General alpha-glucoside permease</fullName>
    </submittedName>
</protein>